<evidence type="ECO:0000256" key="9">
    <source>
        <dbReference type="ARBA" id="ARBA00046435"/>
    </source>
</evidence>
<evidence type="ECO:0000313" key="12">
    <source>
        <dbReference type="Proteomes" id="UP001356427"/>
    </source>
</evidence>
<sequence length="440" mass="51864">MVDSLLAICQSAFLNEFKALECIQHVITTFPLGYEQQHRYPNVRYLSNDVFAECICPWSFDSHHSETVREDRKMYNAELLSGRIAAASLERRRNREMQRQDRIFNAKVRTIGIDKEALDSQVNERKKKEQAEAESHKAYAADALRNDKAACLLDQRQLKDERLLQGAIEDFRLNFQPRWSRREYDLSNPDKIRNQEGIQMLPGLVGEDPDSQGRLKNQQEQLREWSVQQRHELATARHQQRQEEQQYDQDRVDLDNKALQLQKIEEERRRAIALATKNFNLTKAAENAEKRWKEWQQQEEDNRTDILNQLQGDLLSESQEQGISVLGLSRLRPDSYKGLTDEQLQHIIDCQQQQIEENRRIQAEQQQQELQQDLFRVASARTALLLERRQARINKQLRRTLDNTNAQLAEAHQEQKKYLEKVYTNIPDDSYFSQFNTSSR</sequence>
<reference evidence="11 12" key="1">
    <citation type="submission" date="2021-04" db="EMBL/GenBank/DDBJ databases">
        <authorList>
            <person name="De Guttry C."/>
            <person name="Zahm M."/>
            <person name="Klopp C."/>
            <person name="Cabau C."/>
            <person name="Louis A."/>
            <person name="Berthelot C."/>
            <person name="Parey E."/>
            <person name="Roest Crollius H."/>
            <person name="Montfort J."/>
            <person name="Robinson-Rechavi M."/>
            <person name="Bucao C."/>
            <person name="Bouchez O."/>
            <person name="Gislard M."/>
            <person name="Lluch J."/>
            <person name="Milhes M."/>
            <person name="Lampietro C."/>
            <person name="Lopez Roques C."/>
            <person name="Donnadieu C."/>
            <person name="Braasch I."/>
            <person name="Desvignes T."/>
            <person name="Postlethwait J."/>
            <person name="Bobe J."/>
            <person name="Wedekind C."/>
            <person name="Guiguen Y."/>
        </authorList>
    </citation>
    <scope>NUCLEOTIDE SEQUENCE [LARGE SCALE GENOMIC DNA]</scope>
    <source>
        <strain evidence="11">Cs_M1</strain>
        <tissue evidence="11">Blood</tissue>
    </source>
</reference>
<keyword evidence="5 10" id="KW-0175">Coiled coil</keyword>
<feature type="coiled-coil region" evidence="10">
    <location>
        <begin position="353"/>
        <end position="421"/>
    </location>
</feature>
<evidence type="ECO:0000256" key="8">
    <source>
        <dbReference type="ARBA" id="ARBA00023273"/>
    </source>
</evidence>
<comment type="caution">
    <text evidence="11">The sequence shown here is derived from an EMBL/GenBank/DDBJ whole genome shotgun (WGS) entry which is preliminary data.</text>
</comment>
<dbReference type="Proteomes" id="UP001356427">
    <property type="component" value="Unassembled WGS sequence"/>
</dbReference>
<feature type="coiled-coil region" evidence="10">
    <location>
        <begin position="247"/>
        <end position="274"/>
    </location>
</feature>
<dbReference type="InterPro" id="IPR008805">
    <property type="entry name" value="RIB43A"/>
</dbReference>
<evidence type="ECO:0000256" key="1">
    <source>
        <dbReference type="ARBA" id="ARBA00004611"/>
    </source>
</evidence>
<evidence type="ECO:0000256" key="2">
    <source>
        <dbReference type="ARBA" id="ARBA00006875"/>
    </source>
</evidence>
<dbReference type="PANTHER" id="PTHR14517">
    <property type="entry name" value="RIB43A-RELATED"/>
    <property type="match status" value="1"/>
</dbReference>
<evidence type="ECO:0000313" key="11">
    <source>
        <dbReference type="EMBL" id="KAK6318004.1"/>
    </source>
</evidence>
<keyword evidence="4" id="KW-0282">Flagellum</keyword>
<dbReference type="PANTHER" id="PTHR14517:SF10">
    <property type="entry name" value="RIB43A-LIKE WITH COILED-COILS PROTEIN 2"/>
    <property type="match status" value="1"/>
</dbReference>
<keyword evidence="3" id="KW-0963">Cytoplasm</keyword>
<evidence type="ECO:0000256" key="4">
    <source>
        <dbReference type="ARBA" id="ARBA00022846"/>
    </source>
</evidence>
<name>A0AAN8QW32_9TELE</name>
<protein>
    <recommendedName>
        <fullName evidence="13">RIB43A-like with coiled-coils protein 2</fullName>
    </recommendedName>
</protein>
<keyword evidence="8" id="KW-0966">Cell projection</keyword>
<accession>A0AAN8QW32</accession>
<comment type="subcellular location">
    <subcellularLocation>
        <location evidence="1">Cytoplasm</location>
        <location evidence="1">Cytoskeleton</location>
        <location evidence="1">Flagellum axoneme</location>
    </subcellularLocation>
</comment>
<dbReference type="Pfam" id="PF05914">
    <property type="entry name" value="RIB43A"/>
    <property type="match status" value="1"/>
</dbReference>
<comment type="subunit">
    <text evidence="9">Microtubule inner protein component of sperm flagellar doublet microtubules.</text>
</comment>
<evidence type="ECO:0000256" key="3">
    <source>
        <dbReference type="ARBA" id="ARBA00022490"/>
    </source>
</evidence>
<keyword evidence="12" id="KW-1185">Reference proteome</keyword>
<evidence type="ECO:0008006" key="13">
    <source>
        <dbReference type="Google" id="ProtNLM"/>
    </source>
</evidence>
<organism evidence="11 12">
    <name type="scientific">Coregonus suidteri</name>
    <dbReference type="NCBI Taxonomy" id="861788"/>
    <lineage>
        <taxon>Eukaryota</taxon>
        <taxon>Metazoa</taxon>
        <taxon>Chordata</taxon>
        <taxon>Craniata</taxon>
        <taxon>Vertebrata</taxon>
        <taxon>Euteleostomi</taxon>
        <taxon>Actinopterygii</taxon>
        <taxon>Neopterygii</taxon>
        <taxon>Teleostei</taxon>
        <taxon>Protacanthopterygii</taxon>
        <taxon>Salmoniformes</taxon>
        <taxon>Salmonidae</taxon>
        <taxon>Coregoninae</taxon>
        <taxon>Coregonus</taxon>
    </lineage>
</organism>
<evidence type="ECO:0000256" key="7">
    <source>
        <dbReference type="ARBA" id="ARBA00023212"/>
    </source>
</evidence>
<gene>
    <name evidence="11" type="ORF">J4Q44_G00112950</name>
</gene>
<proteinExistence type="inferred from homology"/>
<evidence type="ECO:0000256" key="10">
    <source>
        <dbReference type="SAM" id="Coils"/>
    </source>
</evidence>
<comment type="similarity">
    <text evidence="2">Belongs to the RIB43A family.</text>
</comment>
<keyword evidence="6" id="KW-0969">Cilium</keyword>
<dbReference type="AlphaFoldDB" id="A0AAN8QW32"/>
<evidence type="ECO:0000256" key="5">
    <source>
        <dbReference type="ARBA" id="ARBA00023054"/>
    </source>
</evidence>
<dbReference type="EMBL" id="JAGTTL010000009">
    <property type="protein sequence ID" value="KAK6318004.1"/>
    <property type="molecule type" value="Genomic_DNA"/>
</dbReference>
<evidence type="ECO:0000256" key="6">
    <source>
        <dbReference type="ARBA" id="ARBA00023069"/>
    </source>
</evidence>
<keyword evidence="7" id="KW-0206">Cytoskeleton</keyword>